<dbReference type="Proteomes" id="UP001362999">
    <property type="component" value="Unassembled WGS sequence"/>
</dbReference>
<organism evidence="1 2">
    <name type="scientific">Favolaschia claudopus</name>
    <dbReference type="NCBI Taxonomy" id="2862362"/>
    <lineage>
        <taxon>Eukaryota</taxon>
        <taxon>Fungi</taxon>
        <taxon>Dikarya</taxon>
        <taxon>Basidiomycota</taxon>
        <taxon>Agaricomycotina</taxon>
        <taxon>Agaricomycetes</taxon>
        <taxon>Agaricomycetidae</taxon>
        <taxon>Agaricales</taxon>
        <taxon>Marasmiineae</taxon>
        <taxon>Mycenaceae</taxon>
        <taxon>Favolaschia</taxon>
    </lineage>
</organism>
<keyword evidence="2" id="KW-1185">Reference proteome</keyword>
<dbReference type="AlphaFoldDB" id="A0AAW0CT13"/>
<reference evidence="1 2" key="1">
    <citation type="journal article" date="2024" name="J Genomics">
        <title>Draft genome sequencing and assembly of Favolaschia claudopus CIRM-BRFM 2984 isolated from oak limbs.</title>
        <authorList>
            <person name="Navarro D."/>
            <person name="Drula E."/>
            <person name="Chaduli D."/>
            <person name="Cazenave R."/>
            <person name="Ahrendt S."/>
            <person name="Wang J."/>
            <person name="Lipzen A."/>
            <person name="Daum C."/>
            <person name="Barry K."/>
            <person name="Grigoriev I.V."/>
            <person name="Favel A."/>
            <person name="Rosso M.N."/>
            <person name="Martin F."/>
        </authorList>
    </citation>
    <scope>NUCLEOTIDE SEQUENCE [LARGE SCALE GENOMIC DNA]</scope>
    <source>
        <strain evidence="1 2">CIRM-BRFM 2984</strain>
    </source>
</reference>
<dbReference type="EMBL" id="JAWWNJ010000013">
    <property type="protein sequence ID" value="KAK7042175.1"/>
    <property type="molecule type" value="Genomic_DNA"/>
</dbReference>
<evidence type="ECO:0000313" key="1">
    <source>
        <dbReference type="EMBL" id="KAK7042175.1"/>
    </source>
</evidence>
<name>A0AAW0CT13_9AGAR</name>
<comment type="caution">
    <text evidence="1">The sequence shown here is derived from an EMBL/GenBank/DDBJ whole genome shotgun (WGS) entry which is preliminary data.</text>
</comment>
<proteinExistence type="predicted"/>
<evidence type="ECO:0000313" key="2">
    <source>
        <dbReference type="Proteomes" id="UP001362999"/>
    </source>
</evidence>
<protein>
    <submittedName>
        <fullName evidence="1">Uncharacterized protein</fullName>
    </submittedName>
</protein>
<gene>
    <name evidence="1" type="ORF">R3P38DRAFT_2888928</name>
</gene>
<sequence length="209" mass="23418">MLGGMEVRGRRMSLLYHPSCLSPHPGFSLCFSSFPLQEPLQLPCFELMLTVEYAYSPGIDGISLAAVITLVGRFRGDGIVLLILWPRRCKAVAVVCFLSRLLQHRRSHQCPPPLAKWSRSCSLQHPTPLSPPMSATIRSCESRPQDASTPFAWSTSHLPTTRTPREGLLRSIRCYHFALAILYNSFPSETPGVSQITFEEPVRRLCHTL</sequence>
<accession>A0AAW0CT13</accession>